<proteinExistence type="predicted"/>
<feature type="region of interest" description="Disordered" evidence="2">
    <location>
        <begin position="315"/>
        <end position="362"/>
    </location>
</feature>
<dbReference type="Proteomes" id="UP000746595">
    <property type="component" value="Unassembled WGS sequence"/>
</dbReference>
<dbReference type="EMBL" id="JAAWVT010000001">
    <property type="protein sequence ID" value="NKG19888.1"/>
    <property type="molecule type" value="Genomic_DNA"/>
</dbReference>
<gene>
    <name evidence="3" type="ORF">HED64_04075</name>
</gene>
<feature type="region of interest" description="Disordered" evidence="2">
    <location>
        <begin position="1"/>
        <end position="27"/>
    </location>
</feature>
<comment type="caution">
    <text evidence="3">The sequence shown here is derived from an EMBL/GenBank/DDBJ whole genome shotgun (WGS) entry which is preliminary data.</text>
</comment>
<organism evidence="3 4">
    <name type="scientific">Paeniglutamicibacter terrestris</name>
    <dbReference type="NCBI Taxonomy" id="2723403"/>
    <lineage>
        <taxon>Bacteria</taxon>
        <taxon>Bacillati</taxon>
        <taxon>Actinomycetota</taxon>
        <taxon>Actinomycetes</taxon>
        <taxon>Micrococcales</taxon>
        <taxon>Micrococcaceae</taxon>
        <taxon>Paeniglutamicibacter</taxon>
    </lineage>
</organism>
<reference evidence="3 4" key="1">
    <citation type="submission" date="2020-04" db="EMBL/GenBank/DDBJ databases">
        <title>Paeniglutamicibacter sp. ANT13_2, a novel actinomycete isolated from sediment in Antarctica.</title>
        <authorList>
            <person name="Sakdapetsiri C."/>
            <person name="Pinyakong O."/>
        </authorList>
    </citation>
    <scope>NUCLEOTIDE SEQUENCE [LARGE SCALE GENOMIC DNA]</scope>
    <source>
        <strain evidence="3 4">ANT13_2</strain>
    </source>
</reference>
<evidence type="ECO:0000256" key="2">
    <source>
        <dbReference type="SAM" id="MobiDB-lite"/>
    </source>
</evidence>
<evidence type="ECO:0000256" key="1">
    <source>
        <dbReference type="SAM" id="Coils"/>
    </source>
</evidence>
<feature type="compositionally biased region" description="Polar residues" evidence="2">
    <location>
        <begin position="14"/>
        <end position="27"/>
    </location>
</feature>
<feature type="coiled-coil region" evidence="1">
    <location>
        <begin position="391"/>
        <end position="464"/>
    </location>
</feature>
<protein>
    <submittedName>
        <fullName evidence="3">Uncharacterized protein</fullName>
    </submittedName>
</protein>
<name>A0ABX1G0Z9_9MICC</name>
<keyword evidence="1" id="KW-0175">Coiled coil</keyword>
<evidence type="ECO:0000313" key="3">
    <source>
        <dbReference type="EMBL" id="NKG19888.1"/>
    </source>
</evidence>
<sequence length="638" mass="70760">MQNTKGIDPVGGTMTATTDRPGSVTGTQDYQSFSRASVPEACIPAVREEFILWLGTKGIETPDSPKPVGGGSSKASVELLQDGNHELLLCRLIEETKTGRFTTEIYTSSEGWINISVRSSSGQFVSVPRIAKALMRRLDLFDASLQLIDEPKVWDVDKVGDLVKLLEDSDRHGLVFVAGSRKEEQALFDPFVNVLPKWAREVYGLAQTIALTPEATLELGSRVGHYGVGPWNLRTYFPGVDHESPVDSVRHRYLKTDRLGRQHPAKVSKFLGQAARKHAATRAEPLELLHARRAFTRAATRRLIDGIEQSKSVALPAAVTDEAPPSVVKSPVPHTREPDVVSPKTENVDKPPTTSTPQPDPALTDIQSQLDLVRIVLGIQNLNEQSIRDAASKLTSASEALNDEAAELIETQLVQIEQLEDDARQRADVLVDMEFEQAEYQEDIQKHQSEIRWLREKLREADDHASANDLAPVDEDWQRPESCREVLENLDPASAVVFTGSYDHADYVDNRDQLGRAAFNLIHVCWALDRYARLKLAGSFTGTVDDYLRNHQDGRASIGADKHAMSESKVTMDRWGNERMFKVPRNVAPEGSVAMKAHFRLTRAGMGSARMHYFDDVQGSGKVYIGYVGAHLTNTQSN</sequence>
<accession>A0ABX1G0Z9</accession>
<dbReference type="RefSeq" id="WP_168150779.1">
    <property type="nucleotide sequence ID" value="NZ_JAAWVT010000001.1"/>
</dbReference>
<keyword evidence="4" id="KW-1185">Reference proteome</keyword>
<evidence type="ECO:0000313" key="4">
    <source>
        <dbReference type="Proteomes" id="UP000746595"/>
    </source>
</evidence>